<dbReference type="EMBL" id="KZ293665">
    <property type="protein sequence ID" value="PBK90352.1"/>
    <property type="molecule type" value="Genomic_DNA"/>
</dbReference>
<keyword evidence="2" id="KW-1185">Reference proteome</keyword>
<dbReference type="AlphaFoldDB" id="A0A2H3DFX7"/>
<gene>
    <name evidence="1" type="ORF">ARMGADRAFT_1064496</name>
</gene>
<protein>
    <submittedName>
        <fullName evidence="1">Uncharacterized protein</fullName>
    </submittedName>
</protein>
<proteinExistence type="predicted"/>
<evidence type="ECO:0000313" key="1">
    <source>
        <dbReference type="EMBL" id="PBK90352.1"/>
    </source>
</evidence>
<dbReference type="InParanoid" id="A0A2H3DFX7"/>
<evidence type="ECO:0000313" key="2">
    <source>
        <dbReference type="Proteomes" id="UP000217790"/>
    </source>
</evidence>
<name>A0A2H3DFX7_ARMGA</name>
<dbReference type="Proteomes" id="UP000217790">
    <property type="component" value="Unassembled WGS sequence"/>
</dbReference>
<reference evidence="2" key="1">
    <citation type="journal article" date="2017" name="Nat. Ecol. Evol.">
        <title>Genome expansion and lineage-specific genetic innovations in the forest pathogenic fungi Armillaria.</title>
        <authorList>
            <person name="Sipos G."/>
            <person name="Prasanna A.N."/>
            <person name="Walter M.C."/>
            <person name="O'Connor E."/>
            <person name="Balint B."/>
            <person name="Krizsan K."/>
            <person name="Kiss B."/>
            <person name="Hess J."/>
            <person name="Varga T."/>
            <person name="Slot J."/>
            <person name="Riley R."/>
            <person name="Boka B."/>
            <person name="Rigling D."/>
            <person name="Barry K."/>
            <person name="Lee J."/>
            <person name="Mihaltcheva S."/>
            <person name="LaButti K."/>
            <person name="Lipzen A."/>
            <person name="Waldron R."/>
            <person name="Moloney N.M."/>
            <person name="Sperisen C."/>
            <person name="Kredics L."/>
            <person name="Vagvoelgyi C."/>
            <person name="Patrignani A."/>
            <person name="Fitzpatrick D."/>
            <person name="Nagy I."/>
            <person name="Doyle S."/>
            <person name="Anderson J.B."/>
            <person name="Grigoriev I.V."/>
            <person name="Gueldener U."/>
            <person name="Muensterkoetter M."/>
            <person name="Nagy L.G."/>
        </authorList>
    </citation>
    <scope>NUCLEOTIDE SEQUENCE [LARGE SCALE GENOMIC DNA]</scope>
    <source>
        <strain evidence="2">Ar21-2</strain>
    </source>
</reference>
<accession>A0A2H3DFX7</accession>
<sequence>MVVCHSISRQWIRSLQCPILVDLDGVMNIDLLGILRRIECVVDEHFRFGMRLEIALGLLKQFSDIRKPSATLQLYDTRAITHFCSSLNVSDYVHSVTTLVNEALRHGIP</sequence>
<organism evidence="1 2">
    <name type="scientific">Armillaria gallica</name>
    <name type="common">Bulbous honey fungus</name>
    <name type="synonym">Armillaria bulbosa</name>
    <dbReference type="NCBI Taxonomy" id="47427"/>
    <lineage>
        <taxon>Eukaryota</taxon>
        <taxon>Fungi</taxon>
        <taxon>Dikarya</taxon>
        <taxon>Basidiomycota</taxon>
        <taxon>Agaricomycotina</taxon>
        <taxon>Agaricomycetes</taxon>
        <taxon>Agaricomycetidae</taxon>
        <taxon>Agaricales</taxon>
        <taxon>Marasmiineae</taxon>
        <taxon>Physalacriaceae</taxon>
        <taxon>Armillaria</taxon>
    </lineage>
</organism>